<dbReference type="InterPro" id="IPR014016">
    <property type="entry name" value="UvrD-like_ATP-bd"/>
</dbReference>
<keyword evidence="6" id="KW-0238">DNA-binding</keyword>
<dbReference type="GO" id="GO:0003677">
    <property type="term" value="F:DNA binding"/>
    <property type="evidence" value="ECO:0007669"/>
    <property type="project" value="UniProtKB-KW"/>
</dbReference>
<dbReference type="SUPFAM" id="SSF52540">
    <property type="entry name" value="P-loop containing nucleoside triphosphate hydrolases"/>
    <property type="match status" value="1"/>
</dbReference>
<dbReference type="Gene3D" id="1.10.10.160">
    <property type="match status" value="1"/>
</dbReference>
<evidence type="ECO:0000256" key="3">
    <source>
        <dbReference type="ARBA" id="ARBA00022801"/>
    </source>
</evidence>
<keyword evidence="3 11" id="KW-0378">Hydrolase</keyword>
<reference evidence="13" key="1">
    <citation type="journal article" date="2007" name="Mol. Plant Pathol.">
        <title>Presence of two glycolytic gene clusters in a severe pathogenic line of Candidatus Phytoplasma asteris.</title>
        <authorList>
            <person name="Oshima K."/>
            <person name="Kakizawa S."/>
            <person name="Arashida R."/>
            <person name="Ishii Y."/>
            <person name="Hoshi A."/>
            <person name="Hayashi Y."/>
            <person name="Kagiwada S."/>
            <person name="Namba S."/>
        </authorList>
    </citation>
    <scope>NUCLEOTIDE SEQUENCE</scope>
    <source>
        <strain evidence="13">Onion yellows</strain>
    </source>
</reference>
<accession>A6QKQ9</accession>
<dbReference type="PANTHER" id="PTHR11070">
    <property type="entry name" value="UVRD / RECB / PCRA DNA HELICASE FAMILY MEMBER"/>
    <property type="match status" value="1"/>
</dbReference>
<evidence type="ECO:0000256" key="6">
    <source>
        <dbReference type="ARBA" id="ARBA00023125"/>
    </source>
</evidence>
<name>A6QKQ9_ONYPH</name>
<dbReference type="GO" id="GO:0000725">
    <property type="term" value="P:recombinational repair"/>
    <property type="evidence" value="ECO:0007669"/>
    <property type="project" value="TreeGrafter"/>
</dbReference>
<evidence type="ECO:0000256" key="4">
    <source>
        <dbReference type="ARBA" id="ARBA00022806"/>
    </source>
</evidence>
<dbReference type="GO" id="GO:0016887">
    <property type="term" value="F:ATP hydrolysis activity"/>
    <property type="evidence" value="ECO:0007669"/>
    <property type="project" value="RHEA"/>
</dbReference>
<comment type="catalytic activity">
    <reaction evidence="8">
        <text>Couples ATP hydrolysis with the unwinding of duplex DNA by translocating in the 3'-5' direction.</text>
        <dbReference type="EC" id="5.6.2.4"/>
    </reaction>
</comment>
<dbReference type="PROSITE" id="PS51198">
    <property type="entry name" value="UVRD_HELICASE_ATP_BIND"/>
    <property type="match status" value="1"/>
</dbReference>
<evidence type="ECO:0000256" key="5">
    <source>
        <dbReference type="ARBA" id="ARBA00022840"/>
    </source>
</evidence>
<keyword evidence="2 11" id="KW-0547">Nucleotide-binding</keyword>
<dbReference type="Pfam" id="PF00580">
    <property type="entry name" value="UvrD-helicase"/>
    <property type="match status" value="1"/>
</dbReference>
<keyword evidence="5 11" id="KW-0067">ATP-binding</keyword>
<gene>
    <name evidence="13" type="primary">uvrD</name>
</gene>
<protein>
    <recommendedName>
        <fullName evidence="9">DNA 3'-5' helicase</fullName>
        <ecNumber evidence="9">5.6.2.4</ecNumber>
    </recommendedName>
</protein>
<dbReference type="GO" id="GO:0005524">
    <property type="term" value="F:ATP binding"/>
    <property type="evidence" value="ECO:0007669"/>
    <property type="project" value="UniProtKB-UniRule"/>
</dbReference>
<evidence type="ECO:0000256" key="1">
    <source>
        <dbReference type="ARBA" id="ARBA00009922"/>
    </source>
</evidence>
<evidence type="ECO:0000256" key="8">
    <source>
        <dbReference type="ARBA" id="ARBA00034617"/>
    </source>
</evidence>
<comment type="catalytic activity">
    <reaction evidence="10">
        <text>ATP + H2O = ADP + phosphate + H(+)</text>
        <dbReference type="Rhea" id="RHEA:13065"/>
        <dbReference type="ChEBI" id="CHEBI:15377"/>
        <dbReference type="ChEBI" id="CHEBI:15378"/>
        <dbReference type="ChEBI" id="CHEBI:30616"/>
        <dbReference type="ChEBI" id="CHEBI:43474"/>
        <dbReference type="ChEBI" id="CHEBI:456216"/>
        <dbReference type="EC" id="5.6.2.4"/>
    </reaction>
</comment>
<dbReference type="InterPro" id="IPR013986">
    <property type="entry name" value="DExx_box_DNA_helicase_dom_sf"/>
</dbReference>
<evidence type="ECO:0000256" key="7">
    <source>
        <dbReference type="ARBA" id="ARBA00023235"/>
    </source>
</evidence>
<dbReference type="AlphaFoldDB" id="A6QKQ9"/>
<dbReference type="InterPro" id="IPR027417">
    <property type="entry name" value="P-loop_NTPase"/>
</dbReference>
<evidence type="ECO:0000259" key="12">
    <source>
        <dbReference type="PROSITE" id="PS51198"/>
    </source>
</evidence>
<dbReference type="Pfam" id="PF13361">
    <property type="entry name" value="UvrD_C"/>
    <property type="match status" value="2"/>
</dbReference>
<evidence type="ECO:0000256" key="9">
    <source>
        <dbReference type="ARBA" id="ARBA00034808"/>
    </source>
</evidence>
<evidence type="ECO:0000256" key="11">
    <source>
        <dbReference type="PROSITE-ProRule" id="PRU00560"/>
    </source>
</evidence>
<feature type="domain" description="UvrD-like helicase ATP-binding" evidence="12">
    <location>
        <begin position="3"/>
        <end position="296"/>
    </location>
</feature>
<organism evidence="13">
    <name type="scientific">Onion yellows phytoplasma OY-W</name>
    <dbReference type="NCBI Taxonomy" id="428984"/>
    <lineage>
        <taxon>Bacteria</taxon>
        <taxon>Bacillati</taxon>
        <taxon>Mycoplasmatota</taxon>
        <taxon>Mollicutes</taxon>
        <taxon>Acholeplasmatales</taxon>
        <taxon>Acholeplasmataceae</taxon>
        <taxon>Candidatus Phytoplasma</taxon>
        <taxon>16SrI (Aster yellows group)</taxon>
    </lineage>
</organism>
<sequence>MLFNLSKEQKDIINSDASCMYIHGGAGSGKTTILIEKLRQKEKEKPLILVATNATKNIIYDKLFSSLKEDYPSYNDDELEKYLKDNYEIRTFHSFAYSCYLKYNIFNETAKQRKFIDDETKLNILKLILKENQDLKLYFKEQRKYSFRKLLQELNNLIRLTFQKENCYSSIKIDDKVLKKSFELLLNLYYEKLNYYNLITFDGLLIETSDFIEFVERNNGLIYNRPVFIDEFQDLNYFYYFIIKELLFNKPNSLYCFGDYTQNIYSSFGSSERILELFVKDFKPEKHFLNVNYRSKGINIVKAANELIDNKEYLQLSFSEKKYRDFINFSFFDNFYQQINYLCEKIKNSLISSTTVLCRSNSELQKIKDEFTKNQILFTTSDNNSKENEIILSTIHGYKGYENEYVYLIGWQNRNELQDKVLEKKLIYTAITRAKRDIEILTLNDSSIFIDYFYSLIKKELISDDFTKGLNDKIFDLDYLKICLPNSKDIENYDELSTTIKIYNEKVNQLEKQHKFNQITESYYKKCYLKLCVLFKEISKNIYKVNKKDNGYETRLKGFNYFMFEPLERIKCYKKYLKEKKEERHLSLSDDDLKLDYSLKKQLKENNFQEIKPKSKILRHYRDSSQNAKDKLLYNFKDSKKISFITLTAPYDDLQGKTIKYTHEPDIMGQVRKRFIRLVRKNYLSNLFQQFSQKDLVYSKMQDFRYFWSLETTKLGVIHYHIIFNIDVLNSFGVYSRYLCTDKDYALGLKNRPIKGNKSIFYDDYLMHKIDEKGNIKIPQNYYEKKNVKVPKITLLWANAYASVMNKNNIKHYKHLNPISQNVQIFRPSETNLLFEKIEISKCKPFYKGTFDKKNYVNKIVSYVSKYVSKNDKLIETNSNKGIDFYSRHLFGFSRTCVSCPQKSFLALFPYDIIKEIELSSFPIVNFNFSNIFEWNIKQRVNGKNIKIPHNLTLLFKSYMNSQQFQNSNYFSLNLSGIQPKNHFLNKNFKKYFKLQKLKLKLKKDYEKKDTDIEILKKIECQYWYRYLENNYIQNFQISL</sequence>
<evidence type="ECO:0000256" key="2">
    <source>
        <dbReference type="ARBA" id="ARBA00022741"/>
    </source>
</evidence>
<feature type="binding site" evidence="11">
    <location>
        <begin position="24"/>
        <end position="31"/>
    </location>
    <ligand>
        <name>ATP</name>
        <dbReference type="ChEBI" id="CHEBI:30616"/>
    </ligand>
</feature>
<keyword evidence="4 11" id="KW-0347">Helicase</keyword>
<keyword evidence="7" id="KW-0413">Isomerase</keyword>
<comment type="similarity">
    <text evidence="1">Belongs to the helicase family. UvrD subfamily.</text>
</comment>
<evidence type="ECO:0000256" key="10">
    <source>
        <dbReference type="ARBA" id="ARBA00048988"/>
    </source>
</evidence>
<proteinExistence type="inferred from homology"/>
<dbReference type="InterPro" id="IPR000212">
    <property type="entry name" value="DNA_helicase_UvrD/REP"/>
</dbReference>
<dbReference type="EC" id="5.6.2.4" evidence="9"/>
<dbReference type="InterPro" id="IPR014017">
    <property type="entry name" value="DNA_helicase_UvrD-like_C"/>
</dbReference>
<dbReference type="GO" id="GO:0043138">
    <property type="term" value="F:3'-5' DNA helicase activity"/>
    <property type="evidence" value="ECO:0007669"/>
    <property type="project" value="UniProtKB-EC"/>
</dbReference>
<dbReference type="Gene3D" id="3.40.50.300">
    <property type="entry name" value="P-loop containing nucleotide triphosphate hydrolases"/>
    <property type="match status" value="2"/>
</dbReference>
<evidence type="ECO:0000313" key="13">
    <source>
        <dbReference type="EMBL" id="BAF73545.1"/>
    </source>
</evidence>
<dbReference type="EMBL" id="AP009356">
    <property type="protein sequence ID" value="BAF73545.1"/>
    <property type="molecule type" value="Genomic_DNA"/>
</dbReference>
<dbReference type="PANTHER" id="PTHR11070:SF2">
    <property type="entry name" value="ATP-DEPENDENT DNA HELICASE SRS2"/>
    <property type="match status" value="1"/>
</dbReference>